<dbReference type="InterPro" id="IPR057666">
    <property type="entry name" value="DrpA_SLOG"/>
</dbReference>
<comment type="similarity">
    <text evidence="1">Belongs to the DprA/Smf family.</text>
</comment>
<feature type="domain" description="Smf/DprA SLOG" evidence="2">
    <location>
        <begin position="90"/>
        <end position="302"/>
    </location>
</feature>
<dbReference type="Proteomes" id="UP000800981">
    <property type="component" value="Unassembled WGS sequence"/>
</dbReference>
<dbReference type="SUPFAM" id="SSF102405">
    <property type="entry name" value="MCP/YpsA-like"/>
    <property type="match status" value="1"/>
</dbReference>
<dbReference type="EMBL" id="JAANNP010000002">
    <property type="protein sequence ID" value="NHC13551.1"/>
    <property type="molecule type" value="Genomic_DNA"/>
</dbReference>
<dbReference type="InterPro" id="IPR003488">
    <property type="entry name" value="DprA"/>
</dbReference>
<dbReference type="PANTHER" id="PTHR43022:SF1">
    <property type="entry name" value="PROTEIN SMF"/>
    <property type="match status" value="1"/>
</dbReference>
<proteinExistence type="inferred from homology"/>
<dbReference type="RefSeq" id="WP_166280104.1">
    <property type="nucleotide sequence ID" value="NZ_JAANNP010000002.1"/>
</dbReference>
<evidence type="ECO:0000313" key="4">
    <source>
        <dbReference type="Proteomes" id="UP000800981"/>
    </source>
</evidence>
<dbReference type="Pfam" id="PF02481">
    <property type="entry name" value="DNA_processg_A"/>
    <property type="match status" value="1"/>
</dbReference>
<evidence type="ECO:0000313" key="3">
    <source>
        <dbReference type="EMBL" id="NHC13551.1"/>
    </source>
</evidence>
<name>A0ABX0GTU0_9ACTN</name>
<reference evidence="3 4" key="1">
    <citation type="submission" date="2020-03" db="EMBL/GenBank/DDBJ databases">
        <title>Two novel Motilibacter sp.</title>
        <authorList>
            <person name="Liu S."/>
        </authorList>
    </citation>
    <scope>NUCLEOTIDE SEQUENCE [LARGE SCALE GENOMIC DNA]</scope>
    <source>
        <strain evidence="3 4">E257</strain>
    </source>
</reference>
<organism evidence="3 4">
    <name type="scientific">Motilibacter deserti</name>
    <dbReference type="NCBI Taxonomy" id="2714956"/>
    <lineage>
        <taxon>Bacteria</taxon>
        <taxon>Bacillati</taxon>
        <taxon>Actinomycetota</taxon>
        <taxon>Actinomycetes</taxon>
        <taxon>Motilibacterales</taxon>
        <taxon>Motilibacteraceae</taxon>
        <taxon>Motilibacter</taxon>
    </lineage>
</organism>
<comment type="caution">
    <text evidence="3">The sequence shown here is derived from an EMBL/GenBank/DDBJ whole genome shotgun (WGS) entry which is preliminary data.</text>
</comment>
<gene>
    <name evidence="3" type="primary">dprA</name>
    <name evidence="3" type="ORF">G9H71_07125</name>
</gene>
<keyword evidence="4" id="KW-1185">Reference proteome</keyword>
<accession>A0ABX0GTU0</accession>
<evidence type="ECO:0000256" key="1">
    <source>
        <dbReference type="ARBA" id="ARBA00006525"/>
    </source>
</evidence>
<evidence type="ECO:0000259" key="2">
    <source>
        <dbReference type="Pfam" id="PF02481"/>
    </source>
</evidence>
<protein>
    <submittedName>
        <fullName evidence="3">DNA-protecting protein DprA</fullName>
    </submittedName>
</protein>
<dbReference type="Gene3D" id="3.40.50.450">
    <property type="match status" value="1"/>
</dbReference>
<dbReference type="NCBIfam" id="TIGR00732">
    <property type="entry name" value="dprA"/>
    <property type="match status" value="1"/>
</dbReference>
<dbReference type="PANTHER" id="PTHR43022">
    <property type="entry name" value="PROTEIN SMF"/>
    <property type="match status" value="1"/>
</dbReference>
<sequence length="390" mass="40348">MAPGSGGGSRTQTADADRRALVALGRVVEPPATALVPLVDALGAAQVLDRLRADRLDGVTERQARAYRARLGLVDVDRDLAMAARAGARLVAPGDAEWPDSLDDLGARRPLALWVRGARDGGLAETVERSVAVVGARAATAYGLHVAGTLSGQVAARGWTVVSGGAFGIDAAAHRGALSVGGMTVAVLACGVDVAYPRAHEALLSRIAADGVLISEVPPGTGVTRGRFLERNRLLAALSQGTVVVEAALRSGARSTAERARELCREVMAVPGPVTSPMSAGCHEEVRARQAALVTDGDDVLDIVGRLGADSRPERRAPAGPLDGLDPEDLRVYDAMPLLSPVPAGQLAQASLLPVADVLARLGRMAVQGVVEPAEGGWRRAGREHRGRRG</sequence>